<dbReference type="Pfam" id="PF10601">
    <property type="entry name" value="zf-LITAF-like"/>
    <property type="match status" value="1"/>
</dbReference>
<evidence type="ECO:0000256" key="7">
    <source>
        <dbReference type="ARBA" id="ARBA00023136"/>
    </source>
</evidence>
<evidence type="ECO:0000256" key="6">
    <source>
        <dbReference type="ARBA" id="ARBA00022833"/>
    </source>
</evidence>
<comment type="similarity">
    <text evidence="4">Belongs to the CDIP1/LITAF family.</text>
</comment>
<comment type="caution">
    <text evidence="11">The sequence shown here is derived from an EMBL/GenBank/DDBJ whole genome shotgun (WGS) entry which is preliminary data.</text>
</comment>
<evidence type="ECO:0000256" key="4">
    <source>
        <dbReference type="ARBA" id="ARBA00005975"/>
    </source>
</evidence>
<protein>
    <submittedName>
        <fullName evidence="11">U11/U12 small nuclear ribonucleoprotein 25 kDa protein</fullName>
    </submittedName>
</protein>
<dbReference type="InterPro" id="IPR037519">
    <property type="entry name" value="LITAF_fam"/>
</dbReference>
<keyword evidence="5" id="KW-0479">Metal-binding</keyword>
<dbReference type="GO" id="GO:0098574">
    <property type="term" value="C:cytoplasmic side of lysosomal membrane"/>
    <property type="evidence" value="ECO:0007669"/>
    <property type="project" value="TreeGrafter"/>
</dbReference>
<keyword evidence="8" id="KW-0175">Coiled coil</keyword>
<feature type="domain" description="LITAF" evidence="10">
    <location>
        <begin position="264"/>
        <end position="348"/>
    </location>
</feature>
<organism evidence="11 12">
    <name type="scientific">Bagarius yarrelli</name>
    <name type="common">Goonch</name>
    <name type="synonym">Bagrus yarrelli</name>
    <dbReference type="NCBI Taxonomy" id="175774"/>
    <lineage>
        <taxon>Eukaryota</taxon>
        <taxon>Metazoa</taxon>
        <taxon>Chordata</taxon>
        <taxon>Craniata</taxon>
        <taxon>Vertebrata</taxon>
        <taxon>Euteleostomi</taxon>
        <taxon>Actinopterygii</taxon>
        <taxon>Neopterygii</taxon>
        <taxon>Teleostei</taxon>
        <taxon>Ostariophysi</taxon>
        <taxon>Siluriformes</taxon>
        <taxon>Sisoridae</taxon>
        <taxon>Sisorinae</taxon>
        <taxon>Bagarius</taxon>
    </lineage>
</organism>
<dbReference type="PANTHER" id="PTHR23292">
    <property type="entry name" value="LIPOPOLYSACCHARIDE-INDUCED TUMOR NECROSIS FACTOR-ALPHA FACTOR"/>
    <property type="match status" value="1"/>
</dbReference>
<keyword evidence="7" id="KW-0472">Membrane</keyword>
<dbReference type="SMART" id="SM00714">
    <property type="entry name" value="LITAF"/>
    <property type="match status" value="1"/>
</dbReference>
<comment type="subcellular location">
    <subcellularLocation>
        <location evidence="1">Endosome membrane</location>
        <topology evidence="1">Peripheral membrane protein</topology>
        <orientation evidence="1">Cytoplasmic side</orientation>
    </subcellularLocation>
    <subcellularLocation>
        <location evidence="2">Late endosome membrane</location>
    </subcellularLocation>
    <subcellularLocation>
        <location evidence="3">Lysosome membrane</location>
        <topology evidence="3">Peripheral membrane protein</topology>
        <orientation evidence="3">Cytoplasmic side</orientation>
    </subcellularLocation>
</comment>
<dbReference type="Pfam" id="PF18036">
    <property type="entry name" value="Ubiquitin_4"/>
    <property type="match status" value="1"/>
</dbReference>
<proteinExistence type="inferred from homology"/>
<evidence type="ECO:0000256" key="2">
    <source>
        <dbReference type="ARBA" id="ARBA00004414"/>
    </source>
</evidence>
<gene>
    <name evidence="11" type="ORF">Baya_14241</name>
</gene>
<accession>A0A556V8L5</accession>
<dbReference type="InterPro" id="IPR006629">
    <property type="entry name" value="LITAF"/>
</dbReference>
<evidence type="ECO:0000256" key="8">
    <source>
        <dbReference type="SAM" id="Coils"/>
    </source>
</evidence>
<sequence length="349" mass="40106">MSSEIKTDETENKGAHEPETEIRNREEKLKEEEEEKDGYEEEEEDEEALPHSEFLDIFEEAIVVVQSATVLDLKKAIRRYYELKQQREGGIKHISWRYVWRTFDLVFNGERLEDDKKKLKEIERSGVSVRRLVYSMGSAENQRDLEKILFELQTLTVQRQQLSNRLRLLTTLKEFRQKAGYQKGAELKHNSLVVNPLLVAEAAEKDECEKIEDELKQLSERKLQLQALQEKLEGSVSGDTFSGTQKHHPLSNQIFMVESPPPYPAPQVITDMNKLARHPAQIQCPHCEQYVTTEVNLVIGNTACLVCLVCSFIGCIAGCCLVPFCISSFKDVLHKCPKCRSHLHTCTNI</sequence>
<dbReference type="InterPro" id="IPR029071">
    <property type="entry name" value="Ubiquitin-like_domsf"/>
</dbReference>
<feature type="compositionally biased region" description="Acidic residues" evidence="9">
    <location>
        <begin position="32"/>
        <end position="47"/>
    </location>
</feature>
<dbReference type="AlphaFoldDB" id="A0A556V8L5"/>
<dbReference type="PROSITE" id="PS51837">
    <property type="entry name" value="LITAF"/>
    <property type="match status" value="1"/>
</dbReference>
<evidence type="ECO:0000313" key="11">
    <source>
        <dbReference type="EMBL" id="TSZ68972.1"/>
    </source>
</evidence>
<keyword evidence="6" id="KW-0862">Zinc</keyword>
<dbReference type="GO" id="GO:0098560">
    <property type="term" value="C:cytoplasmic side of late endosome membrane"/>
    <property type="evidence" value="ECO:0007669"/>
    <property type="project" value="TreeGrafter"/>
</dbReference>
<dbReference type="GO" id="GO:0008270">
    <property type="term" value="F:zinc ion binding"/>
    <property type="evidence" value="ECO:0007669"/>
    <property type="project" value="TreeGrafter"/>
</dbReference>
<feature type="compositionally biased region" description="Basic and acidic residues" evidence="9">
    <location>
        <begin position="1"/>
        <end position="31"/>
    </location>
</feature>
<evidence type="ECO:0000256" key="5">
    <source>
        <dbReference type="ARBA" id="ARBA00022723"/>
    </source>
</evidence>
<evidence type="ECO:0000256" key="1">
    <source>
        <dbReference type="ARBA" id="ARBA00004125"/>
    </source>
</evidence>
<dbReference type="SUPFAM" id="SSF54236">
    <property type="entry name" value="Ubiquitin-like"/>
    <property type="match status" value="1"/>
</dbReference>
<evidence type="ECO:0000313" key="12">
    <source>
        <dbReference type="Proteomes" id="UP000319801"/>
    </source>
</evidence>
<feature type="coiled-coil region" evidence="8">
    <location>
        <begin position="201"/>
        <end position="235"/>
    </location>
</feature>
<dbReference type="Gene3D" id="3.10.20.90">
    <property type="entry name" value="Phosphatidylinositol 3-kinase Catalytic Subunit, Chain A, domain 1"/>
    <property type="match status" value="1"/>
</dbReference>
<dbReference type="GO" id="GO:1990904">
    <property type="term" value="C:ribonucleoprotein complex"/>
    <property type="evidence" value="ECO:0007669"/>
    <property type="project" value="UniProtKB-KW"/>
</dbReference>
<feature type="region of interest" description="Disordered" evidence="9">
    <location>
        <begin position="1"/>
        <end position="49"/>
    </location>
</feature>
<evidence type="ECO:0000259" key="10">
    <source>
        <dbReference type="PROSITE" id="PS51837"/>
    </source>
</evidence>
<keyword evidence="12" id="KW-1185">Reference proteome</keyword>
<dbReference type="CDD" id="cd17058">
    <property type="entry name" value="Ubl_SNRNP25"/>
    <property type="match status" value="1"/>
</dbReference>
<dbReference type="Proteomes" id="UP000319801">
    <property type="component" value="Unassembled WGS sequence"/>
</dbReference>
<evidence type="ECO:0000256" key="3">
    <source>
        <dbReference type="ARBA" id="ARBA00004630"/>
    </source>
</evidence>
<dbReference type="PANTHER" id="PTHR23292:SF35">
    <property type="entry name" value="LITAF DOMAIN-CONTAINING PROTEIN"/>
    <property type="match status" value="1"/>
</dbReference>
<dbReference type="EMBL" id="VCAZ01000156">
    <property type="protein sequence ID" value="TSZ68972.1"/>
    <property type="molecule type" value="Genomic_DNA"/>
</dbReference>
<name>A0A556V8L5_BAGYA</name>
<reference evidence="11 12" key="1">
    <citation type="journal article" date="2019" name="Genome Biol. Evol.">
        <title>Whole-Genome Sequencing of the Giant Devil Catfish, Bagarius yarrelli.</title>
        <authorList>
            <person name="Jiang W."/>
            <person name="Lv Y."/>
            <person name="Cheng L."/>
            <person name="Yang K."/>
            <person name="Chao B."/>
            <person name="Wang X."/>
            <person name="Li Y."/>
            <person name="Pan X."/>
            <person name="You X."/>
            <person name="Zhang Y."/>
            <person name="Yang J."/>
            <person name="Li J."/>
            <person name="Zhang X."/>
            <person name="Liu S."/>
            <person name="Sun C."/>
            <person name="Yang J."/>
            <person name="Shi Q."/>
        </authorList>
    </citation>
    <scope>NUCLEOTIDE SEQUENCE [LARGE SCALE GENOMIC DNA]</scope>
    <source>
        <strain evidence="11">JWS20170419001</strain>
        <tissue evidence="11">Muscle</tissue>
    </source>
</reference>
<keyword evidence="11" id="KW-0687">Ribonucleoprotein</keyword>
<evidence type="ECO:0000256" key="9">
    <source>
        <dbReference type="SAM" id="MobiDB-lite"/>
    </source>
</evidence>
<dbReference type="OrthoDB" id="4713066at2759"/>
<dbReference type="InterPro" id="IPR040610">
    <property type="entry name" value="SNRNP25_ubiquitin"/>
</dbReference>
<dbReference type="GO" id="GO:0005634">
    <property type="term" value="C:nucleus"/>
    <property type="evidence" value="ECO:0007669"/>
    <property type="project" value="TreeGrafter"/>
</dbReference>